<reference evidence="8 9" key="1">
    <citation type="submission" date="2015-07" db="EMBL/GenBank/DDBJ databases">
        <title>Genome sequence of Ornatilinea apprima DSM 23815.</title>
        <authorList>
            <person name="Hemp J."/>
            <person name="Ward L.M."/>
            <person name="Pace L.A."/>
            <person name="Fischer W.W."/>
        </authorList>
    </citation>
    <scope>NUCLEOTIDE SEQUENCE [LARGE SCALE GENOMIC DNA]</scope>
    <source>
        <strain evidence="8 9">P3M-1</strain>
    </source>
</reference>
<comment type="similarity">
    <text evidence="1 5">Belongs to the FliD family.</text>
</comment>
<dbReference type="STRING" id="1134406.ADN00_17025"/>
<dbReference type="Pfam" id="PF07195">
    <property type="entry name" value="FliD_C"/>
    <property type="match status" value="1"/>
</dbReference>
<dbReference type="PANTHER" id="PTHR30288:SF0">
    <property type="entry name" value="FLAGELLAR HOOK-ASSOCIATED PROTEIN 2"/>
    <property type="match status" value="1"/>
</dbReference>
<dbReference type="Pfam" id="PF02465">
    <property type="entry name" value="FliD_N"/>
    <property type="match status" value="1"/>
</dbReference>
<name>A0A0P6WY91_9CHLR</name>
<dbReference type="PANTHER" id="PTHR30288">
    <property type="entry name" value="FLAGELLAR CAP/ASSEMBLY PROTEIN FLID"/>
    <property type="match status" value="1"/>
</dbReference>
<evidence type="ECO:0000313" key="8">
    <source>
        <dbReference type="EMBL" id="KPL71400.1"/>
    </source>
</evidence>
<evidence type="ECO:0000313" key="9">
    <source>
        <dbReference type="Proteomes" id="UP000050417"/>
    </source>
</evidence>
<dbReference type="InterPro" id="IPR010809">
    <property type="entry name" value="FliD_C"/>
</dbReference>
<evidence type="ECO:0000256" key="2">
    <source>
        <dbReference type="ARBA" id="ARBA00011255"/>
    </source>
</evidence>
<evidence type="ECO:0000256" key="5">
    <source>
        <dbReference type="RuleBase" id="RU362066"/>
    </source>
</evidence>
<sequence>MATSSINNLSSTYRSLISNILESEKQPVYRLEQEKDTLTVRKAVYEDLKTKLDSLQSATRKMISSDVTFGFNPGRSVSISNATTGYTVASATVSNSAITASYNLAVTTLAKAHTVRSDAWALTNQALQLTGTFRIGGAASRSVSGEVPTAGTVDSFGTAEITSGKQELKSGKYYVETQQTAEGAWQFRVVDEKGAAVSIQSTTSATSYTSGWQNIPAGGGAIDTGRGLVINLGSDDQLYTAGSISVNGSSVERGSAAEVSYTAKGASISVETTDTLQGIADKINSASYAEGQEVTATIINKQLVLASKNTGLGHEVTAVDTSGAVLQTLGLLKADLSFKNVVQPASDAVFTINGLPVTRSTNTGLTDVISGVTLNLAADAEGKTATLNVSSSNTDATSVIKSFMSSFNALQTYLKGKTEVTKNADGSYTRGSLAGEYIFKSLRSDLYSLFLTSRTNTGMLRNLSEIGLGLDDSQNAVIKDASKLEAALTNDYDNVKALLNSVMTAVDVKLGTFTGDNRYIDSSMTAIDSKTELLTSRINTYNQRLTRREEALVAQYASLQAQMQMMEYTTQQLSLFTAQMFSY</sequence>
<dbReference type="GO" id="GO:0007155">
    <property type="term" value="P:cell adhesion"/>
    <property type="evidence" value="ECO:0007669"/>
    <property type="project" value="InterPro"/>
</dbReference>
<comment type="subunit">
    <text evidence="2 5">Homopentamer.</text>
</comment>
<comment type="caution">
    <text evidence="8">The sequence shown here is derived from an EMBL/GenBank/DDBJ whole genome shotgun (WGS) entry which is preliminary data.</text>
</comment>
<organism evidence="8 9">
    <name type="scientific">Ornatilinea apprima</name>
    <dbReference type="NCBI Taxonomy" id="1134406"/>
    <lineage>
        <taxon>Bacteria</taxon>
        <taxon>Bacillati</taxon>
        <taxon>Chloroflexota</taxon>
        <taxon>Anaerolineae</taxon>
        <taxon>Anaerolineales</taxon>
        <taxon>Anaerolineaceae</taxon>
        <taxon>Ornatilinea</taxon>
    </lineage>
</organism>
<dbReference type="GO" id="GO:0009424">
    <property type="term" value="C:bacterial-type flagellum hook"/>
    <property type="evidence" value="ECO:0007669"/>
    <property type="project" value="UniProtKB-UniRule"/>
</dbReference>
<keyword evidence="4 5" id="KW-0975">Bacterial flagellum</keyword>
<accession>A0A0P6WY91</accession>
<comment type="function">
    <text evidence="5">Required for morphogenesis and for the elongation of the flagellar filament by facilitating polymerization of the flagellin monomers at the tip of growing filament. Forms a capping structure, which prevents flagellin subunits (transported through the central channel of the flagellum) from leaking out without polymerization at the distal end.</text>
</comment>
<feature type="domain" description="Flagellar hook-associated protein 2 N-terminal" evidence="6">
    <location>
        <begin position="14"/>
        <end position="113"/>
    </location>
</feature>
<dbReference type="OrthoDB" id="158942at2"/>
<dbReference type="InterPro" id="IPR003481">
    <property type="entry name" value="FliD_N"/>
</dbReference>
<dbReference type="RefSeq" id="WP_075064251.1">
    <property type="nucleotide sequence ID" value="NZ_LGCL01000041.1"/>
</dbReference>
<evidence type="ECO:0000256" key="4">
    <source>
        <dbReference type="ARBA" id="ARBA00023143"/>
    </source>
</evidence>
<comment type="subcellular location">
    <subcellularLocation>
        <location evidence="5">Secreted</location>
    </subcellularLocation>
    <subcellularLocation>
        <location evidence="5">Bacterial flagellum</location>
    </subcellularLocation>
</comment>
<dbReference type="AlphaFoldDB" id="A0A0P6WY91"/>
<dbReference type="GO" id="GO:0009421">
    <property type="term" value="C:bacterial-type flagellum filament cap"/>
    <property type="evidence" value="ECO:0007669"/>
    <property type="project" value="InterPro"/>
</dbReference>
<proteinExistence type="inferred from homology"/>
<evidence type="ECO:0000259" key="7">
    <source>
        <dbReference type="Pfam" id="PF07195"/>
    </source>
</evidence>
<keyword evidence="3" id="KW-0175">Coiled coil</keyword>
<protein>
    <recommendedName>
        <fullName evidence="5">Flagellar hook-associated protein 2</fullName>
        <shortName evidence="5">HAP2</shortName>
    </recommendedName>
    <alternativeName>
        <fullName evidence="5">Flagellar cap protein</fullName>
    </alternativeName>
</protein>
<evidence type="ECO:0000256" key="3">
    <source>
        <dbReference type="ARBA" id="ARBA00023054"/>
    </source>
</evidence>
<dbReference type="GO" id="GO:0005576">
    <property type="term" value="C:extracellular region"/>
    <property type="evidence" value="ECO:0007669"/>
    <property type="project" value="UniProtKB-SubCell"/>
</dbReference>
<dbReference type="GO" id="GO:0071973">
    <property type="term" value="P:bacterial-type flagellum-dependent cell motility"/>
    <property type="evidence" value="ECO:0007669"/>
    <property type="project" value="TreeGrafter"/>
</dbReference>
<evidence type="ECO:0000259" key="6">
    <source>
        <dbReference type="Pfam" id="PF02465"/>
    </source>
</evidence>
<keyword evidence="5" id="KW-0964">Secreted</keyword>
<dbReference type="InterPro" id="IPR040026">
    <property type="entry name" value="FliD"/>
</dbReference>
<evidence type="ECO:0000256" key="1">
    <source>
        <dbReference type="ARBA" id="ARBA00009764"/>
    </source>
</evidence>
<gene>
    <name evidence="8" type="ORF">ADN00_17025</name>
</gene>
<dbReference type="EMBL" id="LGCL01000041">
    <property type="protein sequence ID" value="KPL71400.1"/>
    <property type="molecule type" value="Genomic_DNA"/>
</dbReference>
<keyword evidence="9" id="KW-1185">Reference proteome</keyword>
<feature type="domain" description="Flagellar hook-associated protein 2 C-terminal" evidence="7">
    <location>
        <begin position="345"/>
        <end position="567"/>
    </location>
</feature>
<dbReference type="Proteomes" id="UP000050417">
    <property type="component" value="Unassembled WGS sequence"/>
</dbReference>